<organism evidence="3">
    <name type="scientific">Drosophila sechellia</name>
    <name type="common">Fruit fly</name>
    <dbReference type="NCBI Taxonomy" id="7238"/>
    <lineage>
        <taxon>Eukaryota</taxon>
        <taxon>Metazoa</taxon>
        <taxon>Ecdysozoa</taxon>
        <taxon>Arthropoda</taxon>
        <taxon>Hexapoda</taxon>
        <taxon>Insecta</taxon>
        <taxon>Pterygota</taxon>
        <taxon>Neoptera</taxon>
        <taxon>Endopterygota</taxon>
        <taxon>Diptera</taxon>
        <taxon>Brachycera</taxon>
        <taxon>Muscomorpha</taxon>
        <taxon>Ephydroidea</taxon>
        <taxon>Drosophilidae</taxon>
        <taxon>Drosophila</taxon>
        <taxon>Sophophora</taxon>
    </lineage>
</organism>
<name>B4INC2_DROSE</name>
<dbReference type="InterPro" id="IPR036397">
    <property type="entry name" value="RNaseH_sf"/>
</dbReference>
<sequence length="149" mass="16869">MIAQFTGADQRTWDEYWPELQLAVNTSVAESTGYSPAFITQGREPRLPNALFDETTTGTGKCIQTPGENAEKLKEIFELGRRNMQKAAQDQARHYNLRRRPWRPKVRDTFTSPVICVLEHKTTKREKTAHISDLKPGSADADGTGDFEE</sequence>
<dbReference type="AlphaFoldDB" id="B4INC2"/>
<gene>
    <name evidence="2" type="primary">Dsec\GM16274</name>
    <name evidence="2" type="ORF">Dsec_GM16274</name>
</gene>
<evidence type="ECO:0000313" key="2">
    <source>
        <dbReference type="EMBL" id="EDW46467.1"/>
    </source>
</evidence>
<protein>
    <submittedName>
        <fullName evidence="2">GM16274</fullName>
    </submittedName>
</protein>
<accession>B4INC2</accession>
<dbReference type="OMA" id="RYGANSC"/>
<evidence type="ECO:0000256" key="1">
    <source>
        <dbReference type="SAM" id="MobiDB-lite"/>
    </source>
</evidence>
<proteinExistence type="predicted"/>
<reference evidence="2 3" key="1">
    <citation type="journal article" date="2007" name="Nature">
        <title>Evolution of genes and genomes on the Drosophila phylogeny.</title>
        <authorList>
            <consortium name="Drosophila 12 Genomes Consortium"/>
            <person name="Clark A.G."/>
            <person name="Eisen M.B."/>
            <person name="Smith D.R."/>
            <person name="Bergman C.M."/>
            <person name="Oliver B."/>
            <person name="Markow T.A."/>
            <person name="Kaufman T.C."/>
            <person name="Kellis M."/>
            <person name="Gelbart W."/>
            <person name="Iyer V.N."/>
            <person name="Pollard D.A."/>
            <person name="Sackton T.B."/>
            <person name="Larracuente A.M."/>
            <person name="Singh N.D."/>
            <person name="Abad J.P."/>
            <person name="Abt D.N."/>
            <person name="Adryan B."/>
            <person name="Aguade M."/>
            <person name="Akashi H."/>
            <person name="Anderson W.W."/>
            <person name="Aquadro C.F."/>
            <person name="Ardell D.H."/>
            <person name="Arguello R."/>
            <person name="Artieri C.G."/>
            <person name="Barbash D.A."/>
            <person name="Barker D."/>
            <person name="Barsanti P."/>
            <person name="Batterham P."/>
            <person name="Batzoglou S."/>
            <person name="Begun D."/>
            <person name="Bhutkar A."/>
            <person name="Blanco E."/>
            <person name="Bosak S.A."/>
            <person name="Bradley R.K."/>
            <person name="Brand A.D."/>
            <person name="Brent M.R."/>
            <person name="Brooks A.N."/>
            <person name="Brown R.H."/>
            <person name="Butlin R.K."/>
            <person name="Caggese C."/>
            <person name="Calvi B.R."/>
            <person name="Bernardo de Carvalho A."/>
            <person name="Caspi A."/>
            <person name="Castrezana S."/>
            <person name="Celniker S.E."/>
            <person name="Chang J.L."/>
            <person name="Chapple C."/>
            <person name="Chatterji S."/>
            <person name="Chinwalla A."/>
            <person name="Civetta A."/>
            <person name="Clifton S.W."/>
            <person name="Comeron J.M."/>
            <person name="Costello J.C."/>
            <person name="Coyne J.A."/>
            <person name="Daub J."/>
            <person name="David R.G."/>
            <person name="Delcher A.L."/>
            <person name="Delehaunty K."/>
            <person name="Do C.B."/>
            <person name="Ebling H."/>
            <person name="Edwards K."/>
            <person name="Eickbush T."/>
            <person name="Evans J.D."/>
            <person name="Filipski A."/>
            <person name="Findeiss S."/>
            <person name="Freyhult E."/>
            <person name="Fulton L."/>
            <person name="Fulton R."/>
            <person name="Garcia A.C."/>
            <person name="Gardiner A."/>
            <person name="Garfield D.A."/>
            <person name="Garvin B.E."/>
            <person name="Gibson G."/>
            <person name="Gilbert D."/>
            <person name="Gnerre S."/>
            <person name="Godfrey J."/>
            <person name="Good R."/>
            <person name="Gotea V."/>
            <person name="Gravely B."/>
            <person name="Greenberg A.J."/>
            <person name="Griffiths-Jones S."/>
            <person name="Gross S."/>
            <person name="Guigo R."/>
            <person name="Gustafson E.A."/>
            <person name="Haerty W."/>
            <person name="Hahn M.W."/>
            <person name="Halligan D.L."/>
            <person name="Halpern A.L."/>
            <person name="Halter G.M."/>
            <person name="Han M.V."/>
            <person name="Heger A."/>
            <person name="Hillier L."/>
            <person name="Hinrichs A.S."/>
            <person name="Holmes I."/>
            <person name="Hoskins R.A."/>
            <person name="Hubisz M.J."/>
            <person name="Hultmark D."/>
            <person name="Huntley M.A."/>
            <person name="Jaffe D.B."/>
            <person name="Jagadeeshan S."/>
            <person name="Jeck W.R."/>
            <person name="Johnson J."/>
            <person name="Jones C.D."/>
            <person name="Jordan W.C."/>
            <person name="Karpen G.H."/>
            <person name="Kataoka E."/>
            <person name="Keightley P.D."/>
            <person name="Kheradpour P."/>
            <person name="Kirkness E.F."/>
            <person name="Koerich L.B."/>
            <person name="Kristiansen K."/>
            <person name="Kudrna D."/>
            <person name="Kulathinal R.J."/>
            <person name="Kumar S."/>
            <person name="Kwok R."/>
            <person name="Lander E."/>
            <person name="Langley C.H."/>
            <person name="Lapoint R."/>
            <person name="Lazzaro B.P."/>
            <person name="Lee S.J."/>
            <person name="Levesque L."/>
            <person name="Li R."/>
            <person name="Lin C.F."/>
            <person name="Lin M.F."/>
            <person name="Lindblad-Toh K."/>
            <person name="Llopart A."/>
            <person name="Long M."/>
            <person name="Low L."/>
            <person name="Lozovsky E."/>
            <person name="Lu J."/>
            <person name="Luo M."/>
            <person name="Machado C.A."/>
            <person name="Makalowski W."/>
            <person name="Marzo M."/>
            <person name="Matsuda M."/>
            <person name="Matzkin L."/>
            <person name="McAllister B."/>
            <person name="McBride C.S."/>
            <person name="McKernan B."/>
            <person name="McKernan K."/>
            <person name="Mendez-Lago M."/>
            <person name="Minx P."/>
            <person name="Mollenhauer M.U."/>
            <person name="Montooth K."/>
            <person name="Mount S.M."/>
            <person name="Mu X."/>
            <person name="Myers E."/>
            <person name="Negre B."/>
            <person name="Newfeld S."/>
            <person name="Nielsen R."/>
            <person name="Noor M.A."/>
            <person name="O'Grady P."/>
            <person name="Pachter L."/>
            <person name="Papaceit M."/>
            <person name="Parisi M.J."/>
            <person name="Parisi M."/>
            <person name="Parts L."/>
            <person name="Pedersen J.S."/>
            <person name="Pesole G."/>
            <person name="Phillippy A.M."/>
            <person name="Ponting C.P."/>
            <person name="Pop M."/>
            <person name="Porcelli D."/>
            <person name="Powell J.R."/>
            <person name="Prohaska S."/>
            <person name="Pruitt K."/>
            <person name="Puig M."/>
            <person name="Quesneville H."/>
            <person name="Ram K.R."/>
            <person name="Rand D."/>
            <person name="Rasmussen M.D."/>
            <person name="Reed L.K."/>
            <person name="Reenan R."/>
            <person name="Reily A."/>
            <person name="Remington K.A."/>
            <person name="Rieger T.T."/>
            <person name="Ritchie M.G."/>
            <person name="Robin C."/>
            <person name="Rogers Y.H."/>
            <person name="Rohde C."/>
            <person name="Rozas J."/>
            <person name="Rubenfield M.J."/>
            <person name="Ruiz A."/>
            <person name="Russo S."/>
            <person name="Salzberg S.L."/>
            <person name="Sanchez-Gracia A."/>
            <person name="Saranga D.J."/>
            <person name="Sato H."/>
            <person name="Schaeffer S.W."/>
            <person name="Schatz M.C."/>
            <person name="Schlenke T."/>
            <person name="Schwartz R."/>
            <person name="Segarra C."/>
            <person name="Singh R.S."/>
            <person name="Sirot L."/>
            <person name="Sirota M."/>
            <person name="Sisneros N.B."/>
            <person name="Smith C.D."/>
            <person name="Smith T.F."/>
            <person name="Spieth J."/>
            <person name="Stage D.E."/>
            <person name="Stark A."/>
            <person name="Stephan W."/>
            <person name="Strausberg R.L."/>
            <person name="Strempel S."/>
            <person name="Sturgill D."/>
            <person name="Sutton G."/>
            <person name="Sutton G.G."/>
            <person name="Tao W."/>
            <person name="Teichmann S."/>
            <person name="Tobari Y.N."/>
            <person name="Tomimura Y."/>
            <person name="Tsolas J.M."/>
            <person name="Valente V.L."/>
            <person name="Venter E."/>
            <person name="Venter J.C."/>
            <person name="Vicario S."/>
            <person name="Vieira F.G."/>
            <person name="Vilella A.J."/>
            <person name="Villasante A."/>
            <person name="Walenz B."/>
            <person name="Wang J."/>
            <person name="Wasserman M."/>
            <person name="Watts T."/>
            <person name="Wilson D."/>
            <person name="Wilson R.K."/>
            <person name="Wing R.A."/>
            <person name="Wolfner M.F."/>
            <person name="Wong A."/>
            <person name="Wong G.K."/>
            <person name="Wu C.I."/>
            <person name="Wu G."/>
            <person name="Yamamoto D."/>
            <person name="Yang H.P."/>
            <person name="Yang S.P."/>
            <person name="Yorke J.A."/>
            <person name="Yoshida K."/>
            <person name="Zdobnov E."/>
            <person name="Zhang P."/>
            <person name="Zhang Y."/>
            <person name="Zimin A.V."/>
            <person name="Baldwin J."/>
            <person name="Abdouelleil A."/>
            <person name="Abdulkadir J."/>
            <person name="Abebe A."/>
            <person name="Abera B."/>
            <person name="Abreu J."/>
            <person name="Acer S.C."/>
            <person name="Aftuck L."/>
            <person name="Alexander A."/>
            <person name="An P."/>
            <person name="Anderson E."/>
            <person name="Anderson S."/>
            <person name="Arachi H."/>
            <person name="Azer M."/>
            <person name="Bachantsang P."/>
            <person name="Barry A."/>
            <person name="Bayul T."/>
            <person name="Berlin A."/>
            <person name="Bessette D."/>
            <person name="Bloom T."/>
            <person name="Blye J."/>
            <person name="Boguslavskiy L."/>
            <person name="Bonnet C."/>
            <person name="Boukhgalter B."/>
            <person name="Bourzgui I."/>
            <person name="Brown A."/>
            <person name="Cahill P."/>
            <person name="Channer S."/>
            <person name="Cheshatsang Y."/>
            <person name="Chuda L."/>
            <person name="Citroen M."/>
            <person name="Collymore A."/>
            <person name="Cooke P."/>
            <person name="Costello M."/>
            <person name="D'Aco K."/>
            <person name="Daza R."/>
            <person name="De Haan G."/>
            <person name="DeGray S."/>
            <person name="DeMaso C."/>
            <person name="Dhargay N."/>
            <person name="Dooley K."/>
            <person name="Dooley E."/>
            <person name="Doricent M."/>
            <person name="Dorje P."/>
            <person name="Dorjee K."/>
            <person name="Dupes A."/>
            <person name="Elong R."/>
            <person name="Falk J."/>
            <person name="Farina A."/>
            <person name="Faro S."/>
            <person name="Ferguson D."/>
            <person name="Fisher S."/>
            <person name="Foley C.D."/>
            <person name="Franke A."/>
            <person name="Friedrich D."/>
            <person name="Gadbois L."/>
            <person name="Gearin G."/>
            <person name="Gearin C.R."/>
            <person name="Giannoukos G."/>
            <person name="Goode T."/>
            <person name="Graham J."/>
            <person name="Grandbois E."/>
            <person name="Grewal S."/>
            <person name="Gyaltsen K."/>
            <person name="Hafez N."/>
            <person name="Hagos B."/>
            <person name="Hall J."/>
            <person name="Henson C."/>
            <person name="Hollinger A."/>
            <person name="Honan T."/>
            <person name="Huard M.D."/>
            <person name="Hughes L."/>
            <person name="Hurhula B."/>
            <person name="Husby M.E."/>
            <person name="Kamat A."/>
            <person name="Kanga B."/>
            <person name="Kashin S."/>
            <person name="Khazanovich D."/>
            <person name="Kisner P."/>
            <person name="Lance K."/>
            <person name="Lara M."/>
            <person name="Lee W."/>
            <person name="Lennon N."/>
            <person name="Letendre F."/>
            <person name="LeVine R."/>
            <person name="Lipovsky A."/>
            <person name="Liu X."/>
            <person name="Liu J."/>
            <person name="Liu S."/>
            <person name="Lokyitsang T."/>
            <person name="Lokyitsang Y."/>
            <person name="Lubonja R."/>
            <person name="Lui A."/>
            <person name="MacDonald P."/>
            <person name="Magnisalis V."/>
            <person name="Maru K."/>
            <person name="Matthews C."/>
            <person name="McCusker W."/>
            <person name="McDonough S."/>
            <person name="Mehta T."/>
            <person name="Meldrim J."/>
            <person name="Meneus L."/>
            <person name="Mihai O."/>
            <person name="Mihalev A."/>
            <person name="Mihova T."/>
            <person name="Mittelman R."/>
            <person name="Mlenga V."/>
            <person name="Montmayeur A."/>
            <person name="Mulrain L."/>
            <person name="Navidi A."/>
            <person name="Naylor J."/>
            <person name="Negash T."/>
            <person name="Nguyen T."/>
            <person name="Nguyen N."/>
            <person name="Nicol R."/>
            <person name="Norbu C."/>
            <person name="Norbu N."/>
            <person name="Novod N."/>
            <person name="O'Neill B."/>
            <person name="Osman S."/>
            <person name="Markiewicz E."/>
            <person name="Oyono O.L."/>
            <person name="Patti C."/>
            <person name="Phunkhang P."/>
            <person name="Pierre F."/>
            <person name="Priest M."/>
            <person name="Raghuraman S."/>
            <person name="Rege F."/>
            <person name="Reyes R."/>
            <person name="Rise C."/>
            <person name="Rogov P."/>
            <person name="Ross K."/>
            <person name="Ryan E."/>
            <person name="Settipalli S."/>
            <person name="Shea T."/>
            <person name="Sherpa N."/>
            <person name="Shi L."/>
            <person name="Shih D."/>
            <person name="Sparrow T."/>
            <person name="Spaulding J."/>
            <person name="Stalker J."/>
            <person name="Stange-Thomann N."/>
            <person name="Stavropoulos S."/>
            <person name="Stone C."/>
            <person name="Strader C."/>
            <person name="Tesfaye S."/>
            <person name="Thomson T."/>
            <person name="Thoulutsang Y."/>
            <person name="Thoulutsang D."/>
            <person name="Topham K."/>
            <person name="Topping I."/>
            <person name="Tsamla T."/>
            <person name="Vassiliev H."/>
            <person name="Vo A."/>
            <person name="Wangchuk T."/>
            <person name="Wangdi T."/>
            <person name="Weiand M."/>
            <person name="Wilkinson J."/>
            <person name="Wilson A."/>
            <person name="Yadav S."/>
            <person name="Young G."/>
            <person name="Yu Q."/>
            <person name="Zembek L."/>
            <person name="Zhong D."/>
            <person name="Zimmer A."/>
            <person name="Zwirko Z."/>
            <person name="Jaffe D.B."/>
            <person name="Alvarez P."/>
            <person name="Brockman W."/>
            <person name="Butler J."/>
            <person name="Chin C."/>
            <person name="Gnerre S."/>
            <person name="Grabherr M."/>
            <person name="Kleber M."/>
            <person name="Mauceli E."/>
            <person name="MacCallum I."/>
        </authorList>
    </citation>
    <scope>NUCLEOTIDE SEQUENCE [LARGE SCALE GENOMIC DNA]</scope>
    <source>
        <strain evidence="3">Rob3c / Tucson 14021-0248.25</strain>
    </source>
</reference>
<dbReference type="PhylomeDB" id="B4INC2"/>
<feature type="region of interest" description="Disordered" evidence="1">
    <location>
        <begin position="126"/>
        <end position="149"/>
    </location>
</feature>
<dbReference type="EMBL" id="CH481975">
    <property type="protein sequence ID" value="EDW46467.1"/>
    <property type="molecule type" value="Genomic_DNA"/>
</dbReference>
<dbReference type="Proteomes" id="UP000001292">
    <property type="component" value="Unassembled WGS sequence"/>
</dbReference>
<dbReference type="HOGENOM" id="CLU_1645504_0_0_1"/>
<dbReference type="GO" id="GO:0003676">
    <property type="term" value="F:nucleic acid binding"/>
    <property type="evidence" value="ECO:0007669"/>
    <property type="project" value="InterPro"/>
</dbReference>
<evidence type="ECO:0000313" key="3">
    <source>
        <dbReference type="Proteomes" id="UP000001292"/>
    </source>
</evidence>
<dbReference type="Gene3D" id="3.30.420.10">
    <property type="entry name" value="Ribonuclease H-like superfamily/Ribonuclease H"/>
    <property type="match status" value="1"/>
</dbReference>
<keyword evidence="3" id="KW-1185">Reference proteome</keyword>